<keyword evidence="3" id="KW-0966">Cell projection</keyword>
<gene>
    <name evidence="3" type="ORF">WMO14_10290</name>
</gene>
<feature type="coiled-coil region" evidence="2">
    <location>
        <begin position="38"/>
        <end position="68"/>
    </location>
</feature>
<keyword evidence="3" id="KW-0282">Flagellum</keyword>
<dbReference type="Pfam" id="PF05130">
    <property type="entry name" value="FlgN"/>
    <property type="match status" value="1"/>
</dbReference>
<evidence type="ECO:0000313" key="3">
    <source>
        <dbReference type="EMBL" id="MEQ2380269.1"/>
    </source>
</evidence>
<organism evidence="3 4">
    <name type="scientific">[Lactobacillus] rogosae</name>
    <dbReference type="NCBI Taxonomy" id="706562"/>
    <lineage>
        <taxon>Bacteria</taxon>
        <taxon>Bacillati</taxon>
        <taxon>Bacillota</taxon>
        <taxon>Clostridia</taxon>
        <taxon>Lachnospirales</taxon>
        <taxon>Lachnospiraceae</taxon>
        <taxon>Lachnospira</taxon>
    </lineage>
</organism>
<protein>
    <submittedName>
        <fullName evidence="3">Flagellar protein FlgN</fullName>
    </submittedName>
</protein>
<name>A0ABV1BZH3_9FIRM</name>
<dbReference type="EMBL" id="JBBMER010000007">
    <property type="protein sequence ID" value="MEQ2380269.1"/>
    <property type="molecule type" value="Genomic_DNA"/>
</dbReference>
<dbReference type="InterPro" id="IPR036679">
    <property type="entry name" value="FlgN-like_sf"/>
</dbReference>
<evidence type="ECO:0000256" key="1">
    <source>
        <dbReference type="ARBA" id="ARBA00022795"/>
    </source>
</evidence>
<dbReference type="Proteomes" id="UP001442364">
    <property type="component" value="Unassembled WGS sequence"/>
</dbReference>
<keyword evidence="1" id="KW-1005">Bacterial flagellum biogenesis</keyword>
<dbReference type="Gene3D" id="1.20.58.300">
    <property type="entry name" value="FlgN-like"/>
    <property type="match status" value="1"/>
</dbReference>
<proteinExistence type="predicted"/>
<evidence type="ECO:0000313" key="4">
    <source>
        <dbReference type="Proteomes" id="UP001442364"/>
    </source>
</evidence>
<accession>A0ABV1BZH3</accession>
<keyword evidence="3" id="KW-0969">Cilium</keyword>
<evidence type="ECO:0000256" key="2">
    <source>
        <dbReference type="SAM" id="Coils"/>
    </source>
</evidence>
<keyword evidence="4" id="KW-1185">Reference proteome</keyword>
<comment type="caution">
    <text evidence="3">The sequence shown here is derived from an EMBL/GenBank/DDBJ whole genome shotgun (WGS) entry which is preliminary data.</text>
</comment>
<dbReference type="RefSeq" id="WP_349153786.1">
    <property type="nucleotide sequence ID" value="NZ_DAWDIQ010000003.1"/>
</dbReference>
<sequence length="170" mass="19641">MASLIDLLIDDLNNEDTGYNKLLDLSNDKTSAIVKGDVDELQKIFLQEQKLIEELETVEQKRQEDVKEICSILRLPYEQIRVEHIVQILEKKPKEHDALEEVYLRLKRTLNQLTTVNDNNKLLLKESMDMIQFELDLARNSVMDPQTSNYGRTAYEEQGITGATGFDAKQ</sequence>
<dbReference type="InterPro" id="IPR007809">
    <property type="entry name" value="FlgN-like"/>
</dbReference>
<dbReference type="SUPFAM" id="SSF140566">
    <property type="entry name" value="FlgN-like"/>
    <property type="match status" value="1"/>
</dbReference>
<reference evidence="3 4" key="1">
    <citation type="submission" date="2024-03" db="EMBL/GenBank/DDBJ databases">
        <title>Human intestinal bacterial collection.</title>
        <authorList>
            <person name="Pauvert C."/>
            <person name="Hitch T.C.A."/>
            <person name="Clavel T."/>
        </authorList>
    </citation>
    <scope>NUCLEOTIDE SEQUENCE [LARGE SCALE GENOMIC DNA]</scope>
    <source>
        <strain evidence="3 4">CLA-AA-H255</strain>
    </source>
</reference>
<keyword evidence="2" id="KW-0175">Coiled coil</keyword>